<organism evidence="2 3">
    <name type="scientific">Schizothecium vesticola</name>
    <dbReference type="NCBI Taxonomy" id="314040"/>
    <lineage>
        <taxon>Eukaryota</taxon>
        <taxon>Fungi</taxon>
        <taxon>Dikarya</taxon>
        <taxon>Ascomycota</taxon>
        <taxon>Pezizomycotina</taxon>
        <taxon>Sordariomycetes</taxon>
        <taxon>Sordariomycetidae</taxon>
        <taxon>Sordariales</taxon>
        <taxon>Schizotheciaceae</taxon>
        <taxon>Schizothecium</taxon>
    </lineage>
</organism>
<accession>A0AA40FAJ3</accession>
<sequence>MPSATSSLPPSRAAGGRAERRDWTRPPTPTSLQAVADQLIPCPRSHAAGRRLALPLKSPRRSHRTTLWSPPTPPRHRIPFQNSTPLSPDRSSWRQHRGRRKDRRSSKPRPHGCFLGVLFDTGPLGQPPSCLGFPSRLAGASPVPTTSRMWPRQSLLFAFSSDPRWFRASPLMVVCQWPRGRTQRGVGQM</sequence>
<dbReference type="EMBL" id="JAUKUD010000001">
    <property type="protein sequence ID" value="KAK0754072.1"/>
    <property type="molecule type" value="Genomic_DNA"/>
</dbReference>
<name>A0AA40FAJ3_9PEZI</name>
<feature type="region of interest" description="Disordered" evidence="1">
    <location>
        <begin position="1"/>
        <end position="111"/>
    </location>
</feature>
<protein>
    <submittedName>
        <fullName evidence="2">Uncharacterized protein</fullName>
    </submittedName>
</protein>
<feature type="compositionally biased region" description="Basic residues" evidence="1">
    <location>
        <begin position="93"/>
        <end position="110"/>
    </location>
</feature>
<dbReference type="AlphaFoldDB" id="A0AA40FAJ3"/>
<keyword evidence="3" id="KW-1185">Reference proteome</keyword>
<gene>
    <name evidence="2" type="ORF">B0T18DRAFT_29035</name>
</gene>
<evidence type="ECO:0000313" key="2">
    <source>
        <dbReference type="EMBL" id="KAK0754072.1"/>
    </source>
</evidence>
<reference evidence="2" key="1">
    <citation type="submission" date="2023-06" db="EMBL/GenBank/DDBJ databases">
        <title>Genome-scale phylogeny and comparative genomics of the fungal order Sordariales.</title>
        <authorList>
            <consortium name="Lawrence Berkeley National Laboratory"/>
            <person name="Hensen N."/>
            <person name="Bonometti L."/>
            <person name="Westerberg I."/>
            <person name="Brannstrom I.O."/>
            <person name="Guillou S."/>
            <person name="Cros-Aarteil S."/>
            <person name="Calhoun S."/>
            <person name="Haridas S."/>
            <person name="Kuo A."/>
            <person name="Mondo S."/>
            <person name="Pangilinan J."/>
            <person name="Riley R."/>
            <person name="LaButti K."/>
            <person name="Andreopoulos B."/>
            <person name="Lipzen A."/>
            <person name="Chen C."/>
            <person name="Yanf M."/>
            <person name="Daum C."/>
            <person name="Ng V."/>
            <person name="Clum A."/>
            <person name="Steindorff A."/>
            <person name="Ohm R."/>
            <person name="Martin F."/>
            <person name="Silar P."/>
            <person name="Natvig D."/>
            <person name="Lalanne C."/>
            <person name="Gautier V."/>
            <person name="Ament-velasquez S.L."/>
            <person name="Kruys A."/>
            <person name="Hutchinson M.I."/>
            <person name="Powell A.J."/>
            <person name="Barry K."/>
            <person name="Miller A.N."/>
            <person name="Grigoriev I.V."/>
            <person name="Debuchy R."/>
            <person name="Gladieux P."/>
            <person name="Thoren M.H."/>
            <person name="Johannesson H."/>
        </authorList>
    </citation>
    <scope>NUCLEOTIDE SEQUENCE</scope>
    <source>
        <strain evidence="2">SMH3187-1</strain>
    </source>
</reference>
<dbReference type="Proteomes" id="UP001172155">
    <property type="component" value="Unassembled WGS sequence"/>
</dbReference>
<feature type="compositionally biased region" description="Polar residues" evidence="1">
    <location>
        <begin position="80"/>
        <end position="90"/>
    </location>
</feature>
<proteinExistence type="predicted"/>
<comment type="caution">
    <text evidence="2">The sequence shown here is derived from an EMBL/GenBank/DDBJ whole genome shotgun (WGS) entry which is preliminary data.</text>
</comment>
<evidence type="ECO:0000313" key="3">
    <source>
        <dbReference type="Proteomes" id="UP001172155"/>
    </source>
</evidence>
<evidence type="ECO:0000256" key="1">
    <source>
        <dbReference type="SAM" id="MobiDB-lite"/>
    </source>
</evidence>